<dbReference type="CDD" id="cd00082">
    <property type="entry name" value="HisKA"/>
    <property type="match status" value="1"/>
</dbReference>
<dbReference type="EMBL" id="WHLY01000002">
    <property type="protein sequence ID" value="MPR33928.1"/>
    <property type="molecule type" value="Genomic_DNA"/>
</dbReference>
<dbReference type="GO" id="GO:0000155">
    <property type="term" value="F:phosphorelay sensor kinase activity"/>
    <property type="evidence" value="ECO:0007669"/>
    <property type="project" value="InterPro"/>
</dbReference>
<evidence type="ECO:0000256" key="7">
    <source>
        <dbReference type="ARBA" id="ARBA00022741"/>
    </source>
</evidence>
<feature type="region of interest" description="Disordered" evidence="12">
    <location>
        <begin position="186"/>
        <end position="252"/>
    </location>
</feature>
<feature type="compositionally biased region" description="Basic and acidic residues" evidence="12">
    <location>
        <begin position="80"/>
        <end position="92"/>
    </location>
</feature>
<accession>A0A7C9FZ70</accession>
<evidence type="ECO:0000256" key="10">
    <source>
        <dbReference type="ARBA" id="ARBA00023012"/>
    </source>
</evidence>
<evidence type="ECO:0000256" key="6">
    <source>
        <dbReference type="ARBA" id="ARBA00022679"/>
    </source>
</evidence>
<evidence type="ECO:0000256" key="3">
    <source>
        <dbReference type="ARBA" id="ARBA00012438"/>
    </source>
</evidence>
<keyword evidence="10" id="KW-0902">Two-component regulatory system</keyword>
<evidence type="ECO:0000256" key="13">
    <source>
        <dbReference type="SAM" id="Phobius"/>
    </source>
</evidence>
<dbReference type="AlphaFoldDB" id="A0A7C9FZ70"/>
<dbReference type="SUPFAM" id="SSF55874">
    <property type="entry name" value="ATPase domain of HSP90 chaperone/DNA topoisomerase II/histidine kinase"/>
    <property type="match status" value="1"/>
</dbReference>
<proteinExistence type="predicted"/>
<keyword evidence="4" id="KW-1003">Cell membrane</keyword>
<organism evidence="15 16">
    <name type="scientific">Salmonirosea aquatica</name>
    <dbReference type="NCBI Taxonomy" id="2654236"/>
    <lineage>
        <taxon>Bacteria</taxon>
        <taxon>Pseudomonadati</taxon>
        <taxon>Bacteroidota</taxon>
        <taxon>Cytophagia</taxon>
        <taxon>Cytophagales</taxon>
        <taxon>Spirosomataceae</taxon>
        <taxon>Salmonirosea</taxon>
    </lineage>
</organism>
<feature type="domain" description="Histidine kinase" evidence="14">
    <location>
        <begin position="396"/>
        <end position="619"/>
    </location>
</feature>
<evidence type="ECO:0000313" key="16">
    <source>
        <dbReference type="Proteomes" id="UP000479293"/>
    </source>
</evidence>
<feature type="transmembrane region" description="Helical" evidence="13">
    <location>
        <begin position="357"/>
        <end position="381"/>
    </location>
</feature>
<feature type="compositionally biased region" description="Basic and acidic residues" evidence="12">
    <location>
        <begin position="238"/>
        <end position="252"/>
    </location>
</feature>
<keyword evidence="9" id="KW-0067">ATP-binding</keyword>
<dbReference type="CDD" id="cd00075">
    <property type="entry name" value="HATPase"/>
    <property type="match status" value="1"/>
</dbReference>
<comment type="subcellular location">
    <subcellularLocation>
        <location evidence="2">Cell membrane</location>
    </subcellularLocation>
</comment>
<dbReference type="InterPro" id="IPR004358">
    <property type="entry name" value="Sig_transdc_His_kin-like_C"/>
</dbReference>
<keyword evidence="13" id="KW-1133">Transmembrane helix</keyword>
<comment type="catalytic activity">
    <reaction evidence="1">
        <text>ATP + protein L-histidine = ADP + protein N-phospho-L-histidine.</text>
        <dbReference type="EC" id="2.7.13.3"/>
    </reaction>
</comment>
<feature type="region of interest" description="Disordered" evidence="12">
    <location>
        <begin position="80"/>
        <end position="105"/>
    </location>
</feature>
<dbReference type="Pfam" id="PF02518">
    <property type="entry name" value="HATPase_c"/>
    <property type="match status" value="1"/>
</dbReference>
<dbReference type="Gene3D" id="3.30.565.10">
    <property type="entry name" value="Histidine kinase-like ATPase, C-terminal domain"/>
    <property type="match status" value="1"/>
</dbReference>
<name>A0A7C9FZ70_9BACT</name>
<dbReference type="GO" id="GO:0005524">
    <property type="term" value="F:ATP binding"/>
    <property type="evidence" value="ECO:0007669"/>
    <property type="project" value="UniProtKB-KW"/>
</dbReference>
<evidence type="ECO:0000256" key="11">
    <source>
        <dbReference type="ARBA" id="ARBA00023136"/>
    </source>
</evidence>
<evidence type="ECO:0000256" key="4">
    <source>
        <dbReference type="ARBA" id="ARBA00022475"/>
    </source>
</evidence>
<dbReference type="Proteomes" id="UP000479293">
    <property type="component" value="Unassembled WGS sequence"/>
</dbReference>
<evidence type="ECO:0000256" key="12">
    <source>
        <dbReference type="SAM" id="MobiDB-lite"/>
    </source>
</evidence>
<keyword evidence="5" id="KW-0597">Phosphoprotein</keyword>
<dbReference type="FunFam" id="3.30.565.10:FF:000023">
    <property type="entry name" value="PAS domain-containing sensor histidine kinase"/>
    <property type="match status" value="1"/>
</dbReference>
<dbReference type="GO" id="GO:0005886">
    <property type="term" value="C:plasma membrane"/>
    <property type="evidence" value="ECO:0007669"/>
    <property type="project" value="UniProtKB-SubCell"/>
</dbReference>
<keyword evidence="16" id="KW-1185">Reference proteome</keyword>
<dbReference type="SMART" id="SM00387">
    <property type="entry name" value="HATPase_c"/>
    <property type="match status" value="1"/>
</dbReference>
<dbReference type="InterPro" id="IPR036890">
    <property type="entry name" value="HATPase_C_sf"/>
</dbReference>
<evidence type="ECO:0000313" key="15">
    <source>
        <dbReference type="EMBL" id="MPR33928.1"/>
    </source>
</evidence>
<dbReference type="PANTHER" id="PTHR43547:SF2">
    <property type="entry name" value="HYBRID SIGNAL TRANSDUCTION HISTIDINE KINASE C"/>
    <property type="match status" value="1"/>
</dbReference>
<dbReference type="SMART" id="SM00388">
    <property type="entry name" value="HisKA"/>
    <property type="match status" value="1"/>
</dbReference>
<dbReference type="InterPro" id="IPR003661">
    <property type="entry name" value="HisK_dim/P_dom"/>
</dbReference>
<protein>
    <recommendedName>
        <fullName evidence="3">histidine kinase</fullName>
        <ecNumber evidence="3">2.7.13.3</ecNumber>
    </recommendedName>
</protein>
<dbReference type="RefSeq" id="WP_152759711.1">
    <property type="nucleotide sequence ID" value="NZ_WHLY01000002.1"/>
</dbReference>
<dbReference type="Pfam" id="PF00512">
    <property type="entry name" value="HisKA"/>
    <property type="match status" value="1"/>
</dbReference>
<feature type="compositionally biased region" description="Low complexity" evidence="12">
    <location>
        <begin position="221"/>
        <end position="237"/>
    </location>
</feature>
<dbReference type="PANTHER" id="PTHR43547">
    <property type="entry name" value="TWO-COMPONENT HISTIDINE KINASE"/>
    <property type="match status" value="1"/>
</dbReference>
<sequence>MTKRRIQHIVGLMCLALIGLIGFQWYFIREAIAVRNEQFNHKVAESVQQVVHRLEKQEMMYLLQQRIENEQQKARLEQITKVNEASRSERSKNASRTRVAARQEPVRQTPVPTGMEISIGPSGEVSYQYFSEVAPSDVLSPNFRVMAEHQQRIIEEFFQAQQLGAAGLDEFMRRRIAEEQNLGNVLQSMADDPRRLANTNSTKTLTPAKADKPQKNPSTKSQPQSATQSDQQTAAPQRTDRQTLGRRTPDRADLLREVMQDLMYTQRPIEERVNRFLLDSLLKKELIQNGITLPYEFAVRAQANKNVLFSTAEQRPGDWEQRAYKASLFPSEMLSGNNLLYVYFPDQKSYILRNMSAMFASSGVLVLVILICFYVAVSTILKQKKLSDIKNDFINNMTHEFRTPISTIALATDMARENAYSVSPNELPTRIDRYLGIIREENRRLGTHVEKVLQMALLDKGEVKLKQSPVNMHDVIAKVLNSLSVQIEQRGGEVELDFEASEELVQGDEVHLTNVLYNLVDNAIKYSPQKLHLTVRTTNEREGIRIAVTDEGLGLSREQTQRIFDKFYRVPTGNLHNVKGFGLGLSYVKKMIDAHGGTVQVTSEPGQGSTFSLWLPVFSGPLATNG</sequence>
<dbReference type="Gene3D" id="1.10.287.130">
    <property type="match status" value="1"/>
</dbReference>
<evidence type="ECO:0000256" key="5">
    <source>
        <dbReference type="ARBA" id="ARBA00022553"/>
    </source>
</evidence>
<dbReference type="InterPro" id="IPR003594">
    <property type="entry name" value="HATPase_dom"/>
</dbReference>
<evidence type="ECO:0000256" key="9">
    <source>
        <dbReference type="ARBA" id="ARBA00022840"/>
    </source>
</evidence>
<keyword evidence="11 13" id="KW-0472">Membrane</keyword>
<dbReference type="SUPFAM" id="SSF47384">
    <property type="entry name" value="Homodimeric domain of signal transducing histidine kinase"/>
    <property type="match status" value="1"/>
</dbReference>
<reference evidence="15 16" key="1">
    <citation type="submission" date="2019-10" db="EMBL/GenBank/DDBJ databases">
        <title>Draft Genome Sequence of Cytophagaceae sp. SJW1-29.</title>
        <authorList>
            <person name="Choi A."/>
        </authorList>
    </citation>
    <scope>NUCLEOTIDE SEQUENCE [LARGE SCALE GENOMIC DNA]</scope>
    <source>
        <strain evidence="15 16">SJW1-29</strain>
    </source>
</reference>
<dbReference type="EC" id="2.7.13.3" evidence="3"/>
<keyword evidence="6" id="KW-0808">Transferase</keyword>
<feature type="transmembrane region" description="Helical" evidence="13">
    <location>
        <begin position="9"/>
        <end position="28"/>
    </location>
</feature>
<dbReference type="PRINTS" id="PR00344">
    <property type="entry name" value="BCTRLSENSOR"/>
</dbReference>
<evidence type="ECO:0000256" key="8">
    <source>
        <dbReference type="ARBA" id="ARBA00022777"/>
    </source>
</evidence>
<dbReference type="PROSITE" id="PS50109">
    <property type="entry name" value="HIS_KIN"/>
    <property type="match status" value="1"/>
</dbReference>
<comment type="caution">
    <text evidence="15">The sequence shown here is derived from an EMBL/GenBank/DDBJ whole genome shotgun (WGS) entry which is preliminary data.</text>
</comment>
<dbReference type="InterPro" id="IPR036097">
    <property type="entry name" value="HisK_dim/P_sf"/>
</dbReference>
<evidence type="ECO:0000259" key="14">
    <source>
        <dbReference type="PROSITE" id="PS50109"/>
    </source>
</evidence>
<dbReference type="InterPro" id="IPR005467">
    <property type="entry name" value="His_kinase_dom"/>
</dbReference>
<keyword evidence="7" id="KW-0547">Nucleotide-binding</keyword>
<evidence type="ECO:0000256" key="1">
    <source>
        <dbReference type="ARBA" id="ARBA00000085"/>
    </source>
</evidence>
<gene>
    <name evidence="15" type="ORF">GBK04_11240</name>
</gene>
<keyword evidence="13" id="KW-0812">Transmembrane</keyword>
<keyword evidence="8 15" id="KW-0418">Kinase</keyword>
<evidence type="ECO:0000256" key="2">
    <source>
        <dbReference type="ARBA" id="ARBA00004236"/>
    </source>
</evidence>